<feature type="domain" description="C-type lectin" evidence="5">
    <location>
        <begin position="200"/>
        <end position="293"/>
    </location>
</feature>
<dbReference type="GO" id="GO:0005886">
    <property type="term" value="C:plasma membrane"/>
    <property type="evidence" value="ECO:0007669"/>
    <property type="project" value="UniProtKB-SubCell"/>
</dbReference>
<accession>A0A8B9DYP3</accession>
<dbReference type="GO" id="GO:0030246">
    <property type="term" value="F:carbohydrate binding"/>
    <property type="evidence" value="ECO:0007669"/>
    <property type="project" value="UniProtKB-KW"/>
</dbReference>
<reference evidence="6" key="2">
    <citation type="submission" date="2025-09" db="UniProtKB">
        <authorList>
            <consortium name="Ensembl"/>
        </authorList>
    </citation>
    <scope>IDENTIFICATION</scope>
</reference>
<keyword evidence="2" id="KW-0430">Lectin</keyword>
<dbReference type="Gene3D" id="3.10.100.10">
    <property type="entry name" value="Mannose-Binding Protein A, subunit A"/>
    <property type="match status" value="1"/>
</dbReference>
<dbReference type="InterPro" id="IPR033992">
    <property type="entry name" value="NKR-like_CTLD"/>
</dbReference>
<evidence type="ECO:0000256" key="3">
    <source>
        <dbReference type="SAM" id="MobiDB-lite"/>
    </source>
</evidence>
<dbReference type="PANTHER" id="PTHR45710">
    <property type="entry name" value="C-TYPE LECTIN DOMAIN-CONTAINING PROTEIN 180"/>
    <property type="match status" value="1"/>
</dbReference>
<dbReference type="InterPro" id="IPR016187">
    <property type="entry name" value="CTDL_fold"/>
</dbReference>
<feature type="region of interest" description="Disordered" evidence="3">
    <location>
        <begin position="63"/>
        <end position="143"/>
    </location>
</feature>
<protein>
    <recommendedName>
        <fullName evidence="5">C-type lectin domain-containing protein</fullName>
    </recommendedName>
</protein>
<dbReference type="InterPro" id="IPR001304">
    <property type="entry name" value="C-type_lectin-like"/>
</dbReference>
<keyword evidence="4" id="KW-0472">Membrane</keyword>
<evidence type="ECO:0000259" key="5">
    <source>
        <dbReference type="PROSITE" id="PS50041"/>
    </source>
</evidence>
<dbReference type="PANTHER" id="PTHR45710:SF35">
    <property type="entry name" value="C-TYPE LECTIN DOMAIN FAMILY 2 MEMBER D"/>
    <property type="match status" value="1"/>
</dbReference>
<evidence type="ECO:0000256" key="4">
    <source>
        <dbReference type="SAM" id="Phobius"/>
    </source>
</evidence>
<evidence type="ECO:0000313" key="6">
    <source>
        <dbReference type="Ensembl" id="ENSACDP00005013763.1"/>
    </source>
</evidence>
<dbReference type="Pfam" id="PF00059">
    <property type="entry name" value="Lectin_C"/>
    <property type="match status" value="1"/>
</dbReference>
<evidence type="ECO:0000256" key="2">
    <source>
        <dbReference type="ARBA" id="ARBA00022734"/>
    </source>
</evidence>
<proteinExistence type="predicted"/>
<dbReference type="PROSITE" id="PS50041">
    <property type="entry name" value="C_TYPE_LECTIN_2"/>
    <property type="match status" value="1"/>
</dbReference>
<feature type="compositionally biased region" description="Basic residues" evidence="3">
    <location>
        <begin position="103"/>
        <end position="123"/>
    </location>
</feature>
<dbReference type="Proteomes" id="UP000694521">
    <property type="component" value="Unplaced"/>
</dbReference>
<dbReference type="InterPro" id="IPR016186">
    <property type="entry name" value="C-type_lectin-like/link_sf"/>
</dbReference>
<dbReference type="Ensembl" id="ENSACDT00005016584.1">
    <property type="protein sequence ID" value="ENSACDP00005013763.1"/>
    <property type="gene ID" value="ENSACDG00005010116.1"/>
</dbReference>
<comment type="subcellular location">
    <subcellularLocation>
        <location evidence="1">Cell membrane</location>
        <topology evidence="1">Single-pass type II membrane protein</topology>
    </subcellularLocation>
</comment>
<feature type="transmembrane region" description="Helical" evidence="4">
    <location>
        <begin position="154"/>
        <end position="176"/>
    </location>
</feature>
<keyword evidence="7" id="KW-1185">Reference proteome</keyword>
<evidence type="ECO:0000256" key="1">
    <source>
        <dbReference type="ARBA" id="ARBA00004401"/>
    </source>
</evidence>
<sequence length="405" mass="45014">MSIIAVGFLRGYRWLHALDKTALGVHLISLARRAAFPWTSDHAIQPGSVANKAVTVRNTPDEILVQSASPPGTYSPVLQARLRPRVQPRHRAGEAGSRASPGRPRRRSLRPFRPRHLLPRRGKSSAPMGRPGAGGSPERRTAPREAGGVFSNIWFWRGVAGILVAAVILILCIHFVNHSSDKDIPACPSLELCPSDWLYFQKKCYYLSESEANWNSSQNFCSLHNASLLVIENLQELSFMVKITKQDPWIGLYKINEEFFWVNGSTLDNKLIEVKGSGNCAYLESKGVSASGCYLTRNSLSFSENFRTFSDIYNLPTHWDPLHSGPYIRSWSRQPLPQRRSCRAISPQSCSAQPGQPVGPYTGLTLAPSQERAWCQGWGCPGTPRCLLLVGQKDRPWLTSLALVV</sequence>
<dbReference type="SUPFAM" id="SSF56436">
    <property type="entry name" value="C-type lectin-like"/>
    <property type="match status" value="1"/>
</dbReference>
<name>A0A8B9DYP3_ANSCY</name>
<keyword evidence="4" id="KW-0812">Transmembrane</keyword>
<dbReference type="CDD" id="cd03593">
    <property type="entry name" value="CLECT_NK_receptors_like"/>
    <property type="match status" value="1"/>
</dbReference>
<reference evidence="6" key="1">
    <citation type="submission" date="2025-08" db="UniProtKB">
        <authorList>
            <consortium name="Ensembl"/>
        </authorList>
    </citation>
    <scope>IDENTIFICATION</scope>
</reference>
<evidence type="ECO:0000313" key="7">
    <source>
        <dbReference type="Proteomes" id="UP000694521"/>
    </source>
</evidence>
<organism evidence="6 7">
    <name type="scientific">Anser cygnoides</name>
    <name type="common">Swan goose</name>
    <dbReference type="NCBI Taxonomy" id="8845"/>
    <lineage>
        <taxon>Eukaryota</taxon>
        <taxon>Metazoa</taxon>
        <taxon>Chordata</taxon>
        <taxon>Craniata</taxon>
        <taxon>Vertebrata</taxon>
        <taxon>Euteleostomi</taxon>
        <taxon>Archelosauria</taxon>
        <taxon>Archosauria</taxon>
        <taxon>Dinosauria</taxon>
        <taxon>Saurischia</taxon>
        <taxon>Theropoda</taxon>
        <taxon>Coelurosauria</taxon>
        <taxon>Aves</taxon>
        <taxon>Neognathae</taxon>
        <taxon>Galloanserae</taxon>
        <taxon>Anseriformes</taxon>
        <taxon>Anatidae</taxon>
        <taxon>Anserinae</taxon>
        <taxon>Anser</taxon>
    </lineage>
</organism>
<dbReference type="AlphaFoldDB" id="A0A8B9DYP3"/>
<dbReference type="InterPro" id="IPR050828">
    <property type="entry name" value="C-type_lectin/matrix_domain"/>
</dbReference>
<keyword evidence="4" id="KW-1133">Transmembrane helix</keyword>
<dbReference type="SMART" id="SM00034">
    <property type="entry name" value="CLECT"/>
    <property type="match status" value="1"/>
</dbReference>